<accession>A0ABD2J4J4</accession>
<dbReference type="AlphaFoldDB" id="A0ABD2J4J4"/>
<keyword evidence="3" id="KW-1185">Reference proteome</keyword>
<protein>
    <submittedName>
        <fullName evidence="2">Uncharacterized protein</fullName>
    </submittedName>
</protein>
<name>A0ABD2J4J4_9BILA</name>
<dbReference type="InterPro" id="IPR005312">
    <property type="entry name" value="DUF1759"/>
</dbReference>
<evidence type="ECO:0000256" key="1">
    <source>
        <dbReference type="SAM" id="MobiDB-lite"/>
    </source>
</evidence>
<gene>
    <name evidence="2" type="ORF">niasHT_036147</name>
</gene>
<feature type="compositionally biased region" description="Basic and acidic residues" evidence="1">
    <location>
        <begin position="327"/>
        <end position="337"/>
    </location>
</feature>
<sequence>MSELLRISIAPMVVRLKMYIETAQENLGKELADQSVRADLLAERQNLCKAISLLEKYNGKWEAIFLRVKGQALQDEEQNYRDFKPEGKAFMHWVDQARGLVDTIEGALGLSELGDAIPQPNQPAQVVQQAPVVHQRHDVTLPPITLPKFSGEPREWPLFWKLFETSVESLQIEDFKKHIYLLGCLPEKSIARRAIDLYPPSDENYPRVVEILKKRFGDEKTMVESLQAELLHLPKPAESVQSLRQFSESIERICHQLLDYGENEQNKFMASTIKSKLPYHLLTQVVEKEMRAGGAFNCTELRRAIASIVEVKEEVQRCTQIFRGEEKPRNFPHHSNEGRANQGRGTPFRFSRPFREERWRPVEGNETGHKAQQQQSPKRCLKCGGKHHYMICYHGDVPIVNTHEQIREGRTFRKKQSSKQRGDFPLSKTLNSKTGVSSREEDKPSESIAFDGKSTVGLSNVTNRSHALFCRAMVIPKHDHQKMIEKPILFDQASQTSYQSDSHFGVKAKIPTEINKVELCCAENCYIHENVKKLTYELAKEILLNDYQCQAGPNRPPKERRPRATASQNWTSRRVYRTMAFVVLMANSLQDLTGAETIAVMAKSEKCIKNATSMRCIVENSATLTTITDHFNYRLISTPHLLASFGARECTV</sequence>
<dbReference type="Proteomes" id="UP001620626">
    <property type="component" value="Unassembled WGS sequence"/>
</dbReference>
<feature type="region of interest" description="Disordered" evidence="1">
    <location>
        <begin position="408"/>
        <end position="448"/>
    </location>
</feature>
<feature type="region of interest" description="Disordered" evidence="1">
    <location>
        <begin position="327"/>
        <end position="349"/>
    </location>
</feature>
<feature type="compositionally biased region" description="Polar residues" evidence="1">
    <location>
        <begin position="428"/>
        <end position="437"/>
    </location>
</feature>
<reference evidence="2 3" key="1">
    <citation type="submission" date="2024-10" db="EMBL/GenBank/DDBJ databases">
        <authorList>
            <person name="Kim D."/>
        </authorList>
    </citation>
    <scope>NUCLEOTIDE SEQUENCE [LARGE SCALE GENOMIC DNA]</scope>
    <source>
        <strain evidence="2">BH-2024</strain>
    </source>
</reference>
<dbReference type="Pfam" id="PF03564">
    <property type="entry name" value="DUF1759"/>
    <property type="match status" value="1"/>
</dbReference>
<evidence type="ECO:0000313" key="2">
    <source>
        <dbReference type="EMBL" id="KAL3085415.1"/>
    </source>
</evidence>
<comment type="caution">
    <text evidence="2">The sequence shown here is derived from an EMBL/GenBank/DDBJ whole genome shotgun (WGS) entry which is preliminary data.</text>
</comment>
<dbReference type="EMBL" id="JBICBT010001061">
    <property type="protein sequence ID" value="KAL3085415.1"/>
    <property type="molecule type" value="Genomic_DNA"/>
</dbReference>
<organism evidence="2 3">
    <name type="scientific">Heterodera trifolii</name>
    <dbReference type="NCBI Taxonomy" id="157864"/>
    <lineage>
        <taxon>Eukaryota</taxon>
        <taxon>Metazoa</taxon>
        <taxon>Ecdysozoa</taxon>
        <taxon>Nematoda</taxon>
        <taxon>Chromadorea</taxon>
        <taxon>Rhabditida</taxon>
        <taxon>Tylenchina</taxon>
        <taxon>Tylenchomorpha</taxon>
        <taxon>Tylenchoidea</taxon>
        <taxon>Heteroderidae</taxon>
        <taxon>Heteroderinae</taxon>
        <taxon>Heterodera</taxon>
    </lineage>
</organism>
<proteinExistence type="predicted"/>
<evidence type="ECO:0000313" key="3">
    <source>
        <dbReference type="Proteomes" id="UP001620626"/>
    </source>
</evidence>